<dbReference type="InterPro" id="IPR024079">
    <property type="entry name" value="MetalloPept_cat_dom_sf"/>
</dbReference>
<keyword evidence="1" id="KW-0732">Signal</keyword>
<dbReference type="GO" id="GO:0008237">
    <property type="term" value="F:metallopeptidase activity"/>
    <property type="evidence" value="ECO:0007669"/>
    <property type="project" value="InterPro"/>
</dbReference>
<sequence>MKDCSSIFSATMLFTFLTLALMSLICDTEAHYHSGSLDDYLSVTGQSSKCTSLYWYPDQETFEYSGVEPPPLEIEPLIISGPSSNRVDLVFFSDGYLLKEREKFIVDALRLAEDVSKNQTFNTVQPILNFWAAFTPSQEVGARMKGSLRVFTVLLRAVTTYGLYRPGTELRGVYYAKPEVAGAACSSMGNQCDFPILLGKEQTFPCLGGKYTVITSSIVNGPSILRHELGHSIIPVGEEYDGGEVYRGVDAYHDLSEPVPWAHWLTNPPEDGQSPRVERSVMPLQDYAWSMLNTSKPWTTEFVSSGTFSRHLVRFSLSGLLESSDLAVELDGVDLGWVPKEGLGVDRWHYDVYRDDALAGGTHEVKFTLLNADREGMAQLCNVEILEFGDENEFIATPNYYGVFPTYSVANKTSYRPTNEDCLMRLVTTSNFCKVCLEGLWHALLSKVSLIDGVSEGCSGKSKTLSVELIPLAQFRQVPIEPTESYTITWSRDGEVIEEFTNKTTLIVDENGGATYTVTAKYVTTEVMVDKEGHLVDSMEYTVTGACEQ</sequence>
<evidence type="ECO:0000313" key="3">
    <source>
        <dbReference type="Proteomes" id="UP001175226"/>
    </source>
</evidence>
<keyword evidence="3" id="KW-1185">Reference proteome</keyword>
<dbReference type="AlphaFoldDB" id="A0AA39MX82"/>
<feature type="signal peptide" evidence="1">
    <location>
        <begin position="1"/>
        <end position="30"/>
    </location>
</feature>
<gene>
    <name evidence="2" type="ORF">EV421DRAFT_1781706</name>
</gene>
<comment type="caution">
    <text evidence="2">The sequence shown here is derived from an EMBL/GenBank/DDBJ whole genome shotgun (WGS) entry which is preliminary data.</text>
</comment>
<reference evidence="2" key="1">
    <citation type="submission" date="2023-06" db="EMBL/GenBank/DDBJ databases">
        <authorList>
            <consortium name="Lawrence Berkeley National Laboratory"/>
            <person name="Ahrendt S."/>
            <person name="Sahu N."/>
            <person name="Indic B."/>
            <person name="Wong-Bajracharya J."/>
            <person name="Merenyi Z."/>
            <person name="Ke H.-M."/>
            <person name="Monk M."/>
            <person name="Kocsube S."/>
            <person name="Drula E."/>
            <person name="Lipzen A."/>
            <person name="Balint B."/>
            <person name="Henrissat B."/>
            <person name="Andreopoulos B."/>
            <person name="Martin F.M."/>
            <person name="Harder C.B."/>
            <person name="Rigling D."/>
            <person name="Ford K.L."/>
            <person name="Foster G.D."/>
            <person name="Pangilinan J."/>
            <person name="Papanicolaou A."/>
            <person name="Barry K."/>
            <person name="LaButti K."/>
            <person name="Viragh M."/>
            <person name="Koriabine M."/>
            <person name="Yan M."/>
            <person name="Riley R."/>
            <person name="Champramary S."/>
            <person name="Plett K.L."/>
            <person name="Tsai I.J."/>
            <person name="Slot J."/>
            <person name="Sipos G."/>
            <person name="Plett J."/>
            <person name="Nagy L.G."/>
            <person name="Grigoriev I.V."/>
        </authorList>
    </citation>
    <scope>NUCLEOTIDE SEQUENCE</scope>
    <source>
        <strain evidence="2">FPL87.14</strain>
    </source>
</reference>
<evidence type="ECO:0000313" key="2">
    <source>
        <dbReference type="EMBL" id="KAK0449404.1"/>
    </source>
</evidence>
<proteinExistence type="predicted"/>
<name>A0AA39MX82_9AGAR</name>
<protein>
    <submittedName>
        <fullName evidence="2">IgA peptidase M64-domain-containing protein</fullName>
    </submittedName>
</protein>
<dbReference type="Gene3D" id="3.40.390.10">
    <property type="entry name" value="Collagenase (Catalytic Domain)"/>
    <property type="match status" value="1"/>
</dbReference>
<dbReference type="InterPro" id="IPR019026">
    <property type="entry name" value="Peptidase_M64_IgA"/>
</dbReference>
<dbReference type="EMBL" id="JAUEPT010000008">
    <property type="protein sequence ID" value="KAK0449404.1"/>
    <property type="molecule type" value="Genomic_DNA"/>
</dbReference>
<accession>A0AA39MX82</accession>
<evidence type="ECO:0000256" key="1">
    <source>
        <dbReference type="SAM" id="SignalP"/>
    </source>
</evidence>
<dbReference type="Pfam" id="PF09471">
    <property type="entry name" value="Peptidase_M64"/>
    <property type="match status" value="1"/>
</dbReference>
<dbReference type="Proteomes" id="UP001175226">
    <property type="component" value="Unassembled WGS sequence"/>
</dbReference>
<feature type="chain" id="PRO_5041449673" evidence="1">
    <location>
        <begin position="31"/>
        <end position="549"/>
    </location>
</feature>
<organism evidence="2 3">
    <name type="scientific">Armillaria borealis</name>
    <dbReference type="NCBI Taxonomy" id="47425"/>
    <lineage>
        <taxon>Eukaryota</taxon>
        <taxon>Fungi</taxon>
        <taxon>Dikarya</taxon>
        <taxon>Basidiomycota</taxon>
        <taxon>Agaricomycotina</taxon>
        <taxon>Agaricomycetes</taxon>
        <taxon>Agaricomycetidae</taxon>
        <taxon>Agaricales</taxon>
        <taxon>Marasmiineae</taxon>
        <taxon>Physalacriaceae</taxon>
        <taxon>Armillaria</taxon>
    </lineage>
</organism>